<dbReference type="CDD" id="cd20958">
    <property type="entry name" value="IgI_5_Dscam"/>
    <property type="match status" value="1"/>
</dbReference>
<keyword evidence="5" id="KW-1015">Disulfide bond</keyword>
<dbReference type="GO" id="GO:0098632">
    <property type="term" value="F:cell-cell adhesion mediator activity"/>
    <property type="evidence" value="ECO:0007669"/>
    <property type="project" value="TreeGrafter"/>
</dbReference>
<dbReference type="PANTHER" id="PTHR10075">
    <property type="entry name" value="BASIGIN RELATED"/>
    <property type="match status" value="1"/>
</dbReference>
<evidence type="ECO:0000256" key="5">
    <source>
        <dbReference type="ARBA" id="ARBA00023157"/>
    </source>
</evidence>
<dbReference type="Pfam" id="PF13927">
    <property type="entry name" value="Ig_3"/>
    <property type="match status" value="1"/>
</dbReference>
<feature type="non-terminal residue" evidence="9">
    <location>
        <position position="1"/>
    </location>
</feature>
<reference evidence="9" key="1">
    <citation type="submission" date="2020-11" db="EMBL/GenBank/DDBJ databases">
        <authorList>
            <person name="Tran Van P."/>
        </authorList>
    </citation>
    <scope>NUCLEOTIDE SEQUENCE</scope>
</reference>
<dbReference type="GO" id="GO:0007411">
    <property type="term" value="P:axon guidance"/>
    <property type="evidence" value="ECO:0007669"/>
    <property type="project" value="TreeGrafter"/>
</dbReference>
<dbReference type="SMART" id="SM00409">
    <property type="entry name" value="IG"/>
    <property type="match status" value="2"/>
</dbReference>
<feature type="domain" description="Ig-like" evidence="8">
    <location>
        <begin position="192"/>
        <end position="277"/>
    </location>
</feature>
<dbReference type="SMART" id="SM00408">
    <property type="entry name" value="IGc2"/>
    <property type="match status" value="3"/>
</dbReference>
<dbReference type="PANTHER" id="PTHR10075:SF100">
    <property type="entry name" value="FASCICLIN-2"/>
    <property type="match status" value="1"/>
</dbReference>
<dbReference type="SUPFAM" id="SSF48726">
    <property type="entry name" value="Immunoglobulin"/>
    <property type="match status" value="3"/>
</dbReference>
<dbReference type="EMBL" id="CAJPIZ010015069">
    <property type="protein sequence ID" value="CAG2115087.1"/>
    <property type="molecule type" value="Genomic_DNA"/>
</dbReference>
<keyword evidence="10" id="KW-1185">Reference proteome</keyword>
<dbReference type="FunFam" id="2.60.40.10:FF:000333">
    <property type="entry name" value="Down syndrome cell adhesion molecule"/>
    <property type="match status" value="1"/>
</dbReference>
<comment type="subcellular location">
    <subcellularLocation>
        <location evidence="1">Cell membrane</location>
    </subcellularLocation>
</comment>
<dbReference type="OrthoDB" id="6512963at2759"/>
<keyword evidence="7" id="KW-0393">Immunoglobulin domain</keyword>
<dbReference type="Proteomes" id="UP000759131">
    <property type="component" value="Unassembled WGS sequence"/>
</dbReference>
<dbReference type="GO" id="GO:0005886">
    <property type="term" value="C:plasma membrane"/>
    <property type="evidence" value="ECO:0007669"/>
    <property type="project" value="UniProtKB-SubCell"/>
</dbReference>
<dbReference type="AlphaFoldDB" id="A0A7R9L5W7"/>
<feature type="domain" description="Ig-like" evidence="8">
    <location>
        <begin position="1"/>
        <end position="63"/>
    </location>
</feature>
<dbReference type="InterPro" id="IPR007110">
    <property type="entry name" value="Ig-like_dom"/>
</dbReference>
<dbReference type="InterPro" id="IPR003599">
    <property type="entry name" value="Ig_sub"/>
</dbReference>
<evidence type="ECO:0000313" key="9">
    <source>
        <dbReference type="EMBL" id="CAD7634657.1"/>
    </source>
</evidence>
<sequence>MPITLQWFKDNVPISEHKGVRVNEVADYSSTLLFESLTLDHKGNYTCIAANTAGTVSHTTSMIIHVPPRWTVEPSDTSVVRGRSITIDCATQGYPYPRIIWTKSSSNITPKDFKPIISGPHLQVYENGSLSIQEARDTDQGYYLCQAQNGIGQGLSKVVKISVHEDGGGYACKADNGVASIEHFAKINVLGPPVVRPMRNITVVASEPLIVRCPVGGYPLESITWERGGHRLPYNHRQKVHDNGTLEVYHIERATDEGLYTCIAKNKKGQSAQSTVVVRVHSK</sequence>
<dbReference type="InterPro" id="IPR013098">
    <property type="entry name" value="Ig_I-set"/>
</dbReference>
<organism evidence="9">
    <name type="scientific">Medioppia subpectinata</name>
    <dbReference type="NCBI Taxonomy" id="1979941"/>
    <lineage>
        <taxon>Eukaryota</taxon>
        <taxon>Metazoa</taxon>
        <taxon>Ecdysozoa</taxon>
        <taxon>Arthropoda</taxon>
        <taxon>Chelicerata</taxon>
        <taxon>Arachnida</taxon>
        <taxon>Acari</taxon>
        <taxon>Acariformes</taxon>
        <taxon>Sarcoptiformes</taxon>
        <taxon>Oribatida</taxon>
        <taxon>Brachypylina</taxon>
        <taxon>Oppioidea</taxon>
        <taxon>Oppiidae</taxon>
        <taxon>Medioppia</taxon>
    </lineage>
</organism>
<dbReference type="PROSITE" id="PS50835">
    <property type="entry name" value="IG_LIKE"/>
    <property type="match status" value="3"/>
</dbReference>
<dbReference type="GO" id="GO:0070593">
    <property type="term" value="P:dendrite self-avoidance"/>
    <property type="evidence" value="ECO:0007669"/>
    <property type="project" value="TreeGrafter"/>
</dbReference>
<proteinExistence type="predicted"/>
<keyword evidence="4" id="KW-0472">Membrane</keyword>
<dbReference type="Gene3D" id="2.60.40.10">
    <property type="entry name" value="Immunoglobulins"/>
    <property type="match status" value="3"/>
</dbReference>
<dbReference type="GO" id="GO:0030424">
    <property type="term" value="C:axon"/>
    <property type="evidence" value="ECO:0007669"/>
    <property type="project" value="TreeGrafter"/>
</dbReference>
<evidence type="ECO:0000256" key="1">
    <source>
        <dbReference type="ARBA" id="ARBA00004236"/>
    </source>
</evidence>
<dbReference type="InterPro" id="IPR013783">
    <property type="entry name" value="Ig-like_fold"/>
</dbReference>
<evidence type="ECO:0000313" key="10">
    <source>
        <dbReference type="Proteomes" id="UP000759131"/>
    </source>
</evidence>
<evidence type="ECO:0000256" key="2">
    <source>
        <dbReference type="ARBA" id="ARBA00022475"/>
    </source>
</evidence>
<feature type="domain" description="Ig-like" evidence="8">
    <location>
        <begin position="68"/>
        <end position="162"/>
    </location>
</feature>
<accession>A0A7R9L5W7</accession>
<dbReference type="InterPro" id="IPR003598">
    <property type="entry name" value="Ig_sub2"/>
</dbReference>
<dbReference type="FunFam" id="2.60.40.10:FF:000104">
    <property type="entry name" value="Down syndrome cell adhesion molecule b"/>
    <property type="match status" value="1"/>
</dbReference>
<evidence type="ECO:0000256" key="4">
    <source>
        <dbReference type="ARBA" id="ARBA00023136"/>
    </source>
</evidence>
<keyword evidence="3" id="KW-0677">Repeat</keyword>
<evidence type="ECO:0000256" key="7">
    <source>
        <dbReference type="ARBA" id="ARBA00023319"/>
    </source>
</evidence>
<dbReference type="FunFam" id="2.60.40.10:FF:000005">
    <property type="entry name" value="Neuronal cell adhesion molecule"/>
    <property type="match status" value="1"/>
</dbReference>
<keyword evidence="6" id="KW-0325">Glycoprotein</keyword>
<protein>
    <recommendedName>
        <fullName evidence="8">Ig-like domain-containing protein</fullName>
    </recommendedName>
</protein>
<name>A0A7R9L5W7_9ACAR</name>
<evidence type="ECO:0000259" key="8">
    <source>
        <dbReference type="PROSITE" id="PS50835"/>
    </source>
</evidence>
<dbReference type="InterPro" id="IPR036179">
    <property type="entry name" value="Ig-like_dom_sf"/>
</dbReference>
<gene>
    <name evidence="9" type="ORF">OSB1V03_LOCUS15053</name>
</gene>
<keyword evidence="2" id="KW-1003">Cell membrane</keyword>
<dbReference type="Pfam" id="PF07679">
    <property type="entry name" value="I-set"/>
    <property type="match status" value="2"/>
</dbReference>
<evidence type="ECO:0000256" key="6">
    <source>
        <dbReference type="ARBA" id="ARBA00023180"/>
    </source>
</evidence>
<evidence type="ECO:0000256" key="3">
    <source>
        <dbReference type="ARBA" id="ARBA00022737"/>
    </source>
</evidence>
<dbReference type="GO" id="GO:0007156">
    <property type="term" value="P:homophilic cell adhesion via plasma membrane adhesion molecules"/>
    <property type="evidence" value="ECO:0007669"/>
    <property type="project" value="TreeGrafter"/>
</dbReference>
<dbReference type="EMBL" id="OC869644">
    <property type="protein sequence ID" value="CAD7634657.1"/>
    <property type="molecule type" value="Genomic_DNA"/>
</dbReference>